<dbReference type="RefSeq" id="WP_183805282.1">
    <property type="nucleotide sequence ID" value="NZ_JACIEE010000005.1"/>
</dbReference>
<evidence type="ECO:0000313" key="1">
    <source>
        <dbReference type="EMBL" id="MBB3977655.1"/>
    </source>
</evidence>
<sequence>MTTDNIPAAPDPRRFWPDQITLYGVALNLPTTANAANLPFEGHLVRLSVVPIDSDDPVDPAVMVIAAIYGYAFEGQCYRFDKPKLLVFRPGVAGAPANGCGFEDLGYAMWQITKKTPVMELATATDLAEEIVLNSNLPGNRNPNTYGNSFMLGHRGGRLNRGGGNGG</sequence>
<name>A0A7W6DBD4_9HYPH</name>
<dbReference type="EMBL" id="JACIEE010000005">
    <property type="protein sequence ID" value="MBB3977655.1"/>
    <property type="molecule type" value="Genomic_DNA"/>
</dbReference>
<comment type="caution">
    <text evidence="1">The sequence shown here is derived from an EMBL/GenBank/DDBJ whole genome shotgun (WGS) entry which is preliminary data.</text>
</comment>
<protein>
    <submittedName>
        <fullName evidence="1">Uncharacterized protein</fullName>
    </submittedName>
</protein>
<dbReference type="Proteomes" id="UP000574761">
    <property type="component" value="Unassembled WGS sequence"/>
</dbReference>
<dbReference type="AlphaFoldDB" id="A0A7W6DBD4"/>
<gene>
    <name evidence="1" type="ORF">GGQ64_002861</name>
</gene>
<organism evidence="1 2">
    <name type="scientific">Mycoplana azooxidifex</name>
    <dbReference type="NCBI Taxonomy" id="1636188"/>
    <lineage>
        <taxon>Bacteria</taxon>
        <taxon>Pseudomonadati</taxon>
        <taxon>Pseudomonadota</taxon>
        <taxon>Alphaproteobacteria</taxon>
        <taxon>Hyphomicrobiales</taxon>
        <taxon>Rhizobiaceae</taxon>
        <taxon>Mycoplana</taxon>
    </lineage>
</organism>
<reference evidence="1 2" key="1">
    <citation type="submission" date="2020-08" db="EMBL/GenBank/DDBJ databases">
        <title>Genomic Encyclopedia of Type Strains, Phase IV (KMG-IV): sequencing the most valuable type-strain genomes for metagenomic binning, comparative biology and taxonomic classification.</title>
        <authorList>
            <person name="Goeker M."/>
        </authorList>
    </citation>
    <scope>NUCLEOTIDE SEQUENCE [LARGE SCALE GENOMIC DNA]</scope>
    <source>
        <strain evidence="1 2">DSM 100211</strain>
    </source>
</reference>
<accession>A0A7W6DBD4</accession>
<keyword evidence="2" id="KW-1185">Reference proteome</keyword>
<evidence type="ECO:0000313" key="2">
    <source>
        <dbReference type="Proteomes" id="UP000574761"/>
    </source>
</evidence>
<proteinExistence type="predicted"/>